<protein>
    <submittedName>
        <fullName evidence="1">Uncharacterized protein</fullName>
    </submittedName>
</protein>
<sequence length="69" mass="8293">MKNEYDIDEASLTLEIHYENVLDECEKIQILETEYLDLEEYTTLSEFKQKADLEDMRTESEIAEEIQDR</sequence>
<gene>
    <name evidence="1" type="ORF">DJ79_12260</name>
</gene>
<accession>A0A256JCE9</accession>
<reference evidence="1 2" key="1">
    <citation type="journal article" date="2014" name="Front. Microbiol.">
        <title>Population and genomic analysis of the genus Halorubrum.</title>
        <authorList>
            <person name="Fullmer M.S."/>
            <person name="Soucy S.M."/>
            <person name="Swithers K.S."/>
            <person name="Makkay A.M."/>
            <person name="Wheeler R."/>
            <person name="Ventosa A."/>
            <person name="Gogarten J.P."/>
            <person name="Papke R.T."/>
        </authorList>
    </citation>
    <scope>NUCLEOTIDE SEQUENCE [LARGE SCALE GENOMIC DNA]</scope>
    <source>
        <strain evidence="1 2">Ga2p</strain>
    </source>
</reference>
<dbReference type="Proteomes" id="UP000215607">
    <property type="component" value="Unassembled WGS sequence"/>
</dbReference>
<evidence type="ECO:0000313" key="1">
    <source>
        <dbReference type="EMBL" id="OYR66489.1"/>
    </source>
</evidence>
<dbReference type="AlphaFoldDB" id="A0A256JCE9"/>
<organism evidence="1 2">
    <name type="scientific">Halorubrum ezzemoulense</name>
    <name type="common">Halorubrum chaoviator</name>
    <dbReference type="NCBI Taxonomy" id="337243"/>
    <lineage>
        <taxon>Archaea</taxon>
        <taxon>Methanobacteriati</taxon>
        <taxon>Methanobacteriota</taxon>
        <taxon>Stenosarchaea group</taxon>
        <taxon>Halobacteria</taxon>
        <taxon>Halobacteriales</taxon>
        <taxon>Haloferacaceae</taxon>
        <taxon>Halorubrum</taxon>
    </lineage>
</organism>
<proteinExistence type="predicted"/>
<comment type="caution">
    <text evidence="1">The sequence shown here is derived from an EMBL/GenBank/DDBJ whole genome shotgun (WGS) entry which is preliminary data.</text>
</comment>
<name>A0A256JCE9_HALEZ</name>
<dbReference type="EMBL" id="NHPA01000056">
    <property type="protein sequence ID" value="OYR66489.1"/>
    <property type="molecule type" value="Genomic_DNA"/>
</dbReference>
<evidence type="ECO:0000313" key="2">
    <source>
        <dbReference type="Proteomes" id="UP000215607"/>
    </source>
</evidence>